<name>A0A5B7GQD4_PORTR</name>
<evidence type="ECO:0000313" key="2">
    <source>
        <dbReference type="Proteomes" id="UP000324222"/>
    </source>
</evidence>
<dbReference type="EMBL" id="VSRR010016869">
    <property type="protein sequence ID" value="MPC59786.1"/>
    <property type="molecule type" value="Genomic_DNA"/>
</dbReference>
<gene>
    <name evidence="1" type="ORF">E2C01_053814</name>
</gene>
<protein>
    <submittedName>
        <fullName evidence="1">Uncharacterized protein</fullName>
    </submittedName>
</protein>
<proteinExistence type="predicted"/>
<dbReference type="Proteomes" id="UP000324222">
    <property type="component" value="Unassembled WGS sequence"/>
</dbReference>
<comment type="caution">
    <text evidence="1">The sequence shown here is derived from an EMBL/GenBank/DDBJ whole genome shotgun (WGS) entry which is preliminary data.</text>
</comment>
<reference evidence="1 2" key="1">
    <citation type="submission" date="2019-05" db="EMBL/GenBank/DDBJ databases">
        <title>Another draft genome of Portunus trituberculatus and its Hox gene families provides insights of decapod evolution.</title>
        <authorList>
            <person name="Jeong J.-H."/>
            <person name="Song I."/>
            <person name="Kim S."/>
            <person name="Choi T."/>
            <person name="Kim D."/>
            <person name="Ryu S."/>
            <person name="Kim W."/>
        </authorList>
    </citation>
    <scope>NUCLEOTIDE SEQUENCE [LARGE SCALE GENOMIC DNA]</scope>
    <source>
        <tissue evidence="1">Muscle</tissue>
    </source>
</reference>
<organism evidence="1 2">
    <name type="scientific">Portunus trituberculatus</name>
    <name type="common">Swimming crab</name>
    <name type="synonym">Neptunus trituberculatus</name>
    <dbReference type="NCBI Taxonomy" id="210409"/>
    <lineage>
        <taxon>Eukaryota</taxon>
        <taxon>Metazoa</taxon>
        <taxon>Ecdysozoa</taxon>
        <taxon>Arthropoda</taxon>
        <taxon>Crustacea</taxon>
        <taxon>Multicrustacea</taxon>
        <taxon>Malacostraca</taxon>
        <taxon>Eumalacostraca</taxon>
        <taxon>Eucarida</taxon>
        <taxon>Decapoda</taxon>
        <taxon>Pleocyemata</taxon>
        <taxon>Brachyura</taxon>
        <taxon>Eubrachyura</taxon>
        <taxon>Portunoidea</taxon>
        <taxon>Portunidae</taxon>
        <taxon>Portuninae</taxon>
        <taxon>Portunus</taxon>
    </lineage>
</organism>
<accession>A0A5B7GQD4</accession>
<evidence type="ECO:0000313" key="1">
    <source>
        <dbReference type="EMBL" id="MPC59786.1"/>
    </source>
</evidence>
<dbReference type="AlphaFoldDB" id="A0A5B7GQD4"/>
<keyword evidence="2" id="KW-1185">Reference proteome</keyword>
<sequence>MVPLYHGGSNDTQLSPSCTLNILDLYFTHNLNWKIHIFYEARRSAASPPKRCPENSLSNWRVLQVTHEVFSHLVAALWSPDLNAVRSDVSCRLSCPLHPDVFSMFGCS</sequence>